<keyword evidence="2" id="KW-0472">Membrane</keyword>
<comment type="caution">
    <text evidence="3">The sequence shown here is derived from an EMBL/GenBank/DDBJ whole genome shotgun (WGS) entry which is preliminary data.</text>
</comment>
<evidence type="ECO:0000256" key="1">
    <source>
        <dbReference type="SAM" id="MobiDB-lite"/>
    </source>
</evidence>
<dbReference type="Proteomes" id="UP000030988">
    <property type="component" value="Unassembled WGS sequence"/>
</dbReference>
<keyword evidence="2" id="KW-0812">Transmembrane</keyword>
<feature type="region of interest" description="Disordered" evidence="1">
    <location>
        <begin position="1"/>
        <end position="52"/>
    </location>
</feature>
<accession>A0A0B2BRV9</accession>
<keyword evidence="2" id="KW-1133">Transmembrane helix</keyword>
<reference evidence="3 4" key="1">
    <citation type="submission" date="2014-11" db="EMBL/GenBank/DDBJ databases">
        <title>Draft genome sequence of Kirrobacter mercurialis.</title>
        <authorList>
            <person name="Coil D.A."/>
            <person name="Eisen J.A."/>
        </authorList>
    </citation>
    <scope>NUCLEOTIDE SEQUENCE [LARGE SCALE GENOMIC DNA]</scope>
    <source>
        <strain evidence="3 4">Coronado</strain>
    </source>
</reference>
<dbReference type="EMBL" id="JTDN01000003">
    <property type="protein sequence ID" value="KHL24288.1"/>
    <property type="molecule type" value="Genomic_DNA"/>
</dbReference>
<name>A0A0B2BRV9_9SPHN</name>
<gene>
    <name evidence="3" type="ORF">PK98_15110</name>
</gene>
<evidence type="ECO:0000256" key="2">
    <source>
        <dbReference type="SAM" id="Phobius"/>
    </source>
</evidence>
<dbReference type="STRING" id="1572751.PK98_15110"/>
<sequence>MRRGKGGKGALDKPFTPKELTSSLGELSTAMVRDPRDGPLPRRPMRLPKPTISPRLAGITLMGGGMLYTLAGMAPAGMNGMFGDPGFPPSGEFRIRPEHASAPLGRLRVTASDSNLVIQLHGNDGTPIYMGFVRAQERATLEVPAGNWKSLIVPTEVWDGTPTLVSDNDLSSMGTLTVVKGKQINITAANMSRIAERDR</sequence>
<organism evidence="3 4">
    <name type="scientific">Croceibacterium mercuriale</name>
    <dbReference type="NCBI Taxonomy" id="1572751"/>
    <lineage>
        <taxon>Bacteria</taxon>
        <taxon>Pseudomonadati</taxon>
        <taxon>Pseudomonadota</taxon>
        <taxon>Alphaproteobacteria</taxon>
        <taxon>Sphingomonadales</taxon>
        <taxon>Erythrobacteraceae</taxon>
        <taxon>Croceibacterium</taxon>
    </lineage>
</organism>
<evidence type="ECO:0000313" key="3">
    <source>
        <dbReference type="EMBL" id="KHL24288.1"/>
    </source>
</evidence>
<evidence type="ECO:0000313" key="4">
    <source>
        <dbReference type="Proteomes" id="UP000030988"/>
    </source>
</evidence>
<protein>
    <submittedName>
        <fullName evidence="3">Uncharacterized protein</fullName>
    </submittedName>
</protein>
<proteinExistence type="predicted"/>
<feature type="transmembrane region" description="Helical" evidence="2">
    <location>
        <begin position="52"/>
        <end position="71"/>
    </location>
</feature>
<keyword evidence="4" id="KW-1185">Reference proteome</keyword>
<dbReference type="AlphaFoldDB" id="A0A0B2BRV9"/>